<dbReference type="RefSeq" id="WP_134456052.1">
    <property type="nucleotide sequence ID" value="NZ_JBHMFL010000099.1"/>
</dbReference>
<keyword evidence="7 9" id="KW-1133">Transmembrane helix</keyword>
<dbReference type="SUPFAM" id="SSF111369">
    <property type="entry name" value="HlyD-like secretion proteins"/>
    <property type="match status" value="3"/>
</dbReference>
<evidence type="ECO:0000256" key="8">
    <source>
        <dbReference type="ARBA" id="ARBA00023136"/>
    </source>
</evidence>
<dbReference type="GO" id="GO:1990961">
    <property type="term" value="P:xenobiotic detoxification by transmembrane export across the plasma membrane"/>
    <property type="evidence" value="ECO:0007669"/>
    <property type="project" value="UniProtKB-ARBA"/>
</dbReference>
<keyword evidence="3" id="KW-0813">Transport</keyword>
<reference evidence="11 12" key="1">
    <citation type="submission" date="2019-03" db="EMBL/GenBank/DDBJ databases">
        <title>Complete Genome Sequence of Paraburkholderia dipogonis ICMP 19430T, a Nitrogen-fixing Symbiont of the South African Invasive Legume Dipogon lignosus in New Zealand.</title>
        <authorList>
            <person name="De Meyer S.E."/>
        </authorList>
    </citation>
    <scope>NUCLEOTIDE SEQUENCE [LARGE SCALE GENOMIC DNA]</scope>
    <source>
        <strain evidence="11 12">ICMP 19430</strain>
    </source>
</reference>
<dbReference type="Proteomes" id="UP000297385">
    <property type="component" value="Unassembled WGS sequence"/>
</dbReference>
<keyword evidence="4" id="KW-1003">Cell membrane</keyword>
<dbReference type="PANTHER" id="PTHR30386">
    <property type="entry name" value="MEMBRANE FUSION SUBUNIT OF EMRAB-TOLC MULTIDRUG EFFLUX PUMP"/>
    <property type="match status" value="1"/>
</dbReference>
<dbReference type="GO" id="GO:0005886">
    <property type="term" value="C:plasma membrane"/>
    <property type="evidence" value="ECO:0007669"/>
    <property type="project" value="UniProtKB-SubCell"/>
</dbReference>
<evidence type="ECO:0000256" key="4">
    <source>
        <dbReference type="ARBA" id="ARBA00022475"/>
    </source>
</evidence>
<gene>
    <name evidence="11" type="ORF">E2553_03530</name>
</gene>
<dbReference type="InterPro" id="IPR058633">
    <property type="entry name" value="EmrA/FarA_HH"/>
</dbReference>
<dbReference type="Gene3D" id="2.40.30.170">
    <property type="match status" value="1"/>
</dbReference>
<name>A0A4Y8N309_9BURK</name>
<dbReference type="FunFam" id="2.40.30.170:FF:000003">
    <property type="entry name" value="Multidrug resistance protein A"/>
    <property type="match status" value="1"/>
</dbReference>
<keyword evidence="8 9" id="KW-0472">Membrane</keyword>
<evidence type="ECO:0000313" key="12">
    <source>
        <dbReference type="Proteomes" id="UP000297385"/>
    </source>
</evidence>
<dbReference type="GO" id="GO:0046677">
    <property type="term" value="P:response to antibiotic"/>
    <property type="evidence" value="ECO:0007669"/>
    <property type="project" value="UniProtKB-ARBA"/>
</dbReference>
<evidence type="ECO:0000256" key="1">
    <source>
        <dbReference type="ARBA" id="ARBA00004377"/>
    </source>
</evidence>
<dbReference type="Gene3D" id="1.10.287.470">
    <property type="entry name" value="Helix hairpin bin"/>
    <property type="match status" value="1"/>
</dbReference>
<accession>A0A4Y8N309</accession>
<evidence type="ECO:0000256" key="3">
    <source>
        <dbReference type="ARBA" id="ARBA00022448"/>
    </source>
</evidence>
<keyword evidence="5" id="KW-0997">Cell inner membrane</keyword>
<protein>
    <submittedName>
        <fullName evidence="11">HlyD family efflux transporter periplasmic adaptor subunit</fullName>
    </submittedName>
</protein>
<evidence type="ECO:0000256" key="6">
    <source>
        <dbReference type="ARBA" id="ARBA00022692"/>
    </source>
</evidence>
<dbReference type="AlphaFoldDB" id="A0A4Y8N309"/>
<dbReference type="Pfam" id="PF25885">
    <property type="entry name" value="HH_EMRA"/>
    <property type="match status" value="1"/>
</dbReference>
<comment type="subcellular location">
    <subcellularLocation>
        <location evidence="1">Cell inner membrane</location>
        <topology evidence="1">Single-pass membrane protein</topology>
    </subcellularLocation>
</comment>
<evidence type="ECO:0000256" key="7">
    <source>
        <dbReference type="ARBA" id="ARBA00022989"/>
    </source>
</evidence>
<feature type="domain" description="Multidrug export protein EmrA/FarA alpha-helical hairpin" evidence="10">
    <location>
        <begin position="102"/>
        <end position="221"/>
    </location>
</feature>
<dbReference type="EMBL" id="SNVI01000001">
    <property type="protein sequence ID" value="TFE44177.1"/>
    <property type="molecule type" value="Genomic_DNA"/>
</dbReference>
<keyword evidence="6 9" id="KW-0812">Transmembrane</keyword>
<dbReference type="Gene3D" id="2.40.50.100">
    <property type="match status" value="1"/>
</dbReference>
<comment type="similarity">
    <text evidence="2">Belongs to the membrane fusion protein (MFP) (TC 8.A.1) family.</text>
</comment>
<evidence type="ECO:0000259" key="10">
    <source>
        <dbReference type="Pfam" id="PF25885"/>
    </source>
</evidence>
<feature type="transmembrane region" description="Helical" evidence="9">
    <location>
        <begin position="28"/>
        <end position="49"/>
    </location>
</feature>
<evidence type="ECO:0000256" key="2">
    <source>
        <dbReference type="ARBA" id="ARBA00009477"/>
    </source>
</evidence>
<comment type="caution">
    <text evidence="11">The sequence shown here is derived from an EMBL/GenBank/DDBJ whole genome shotgun (WGS) entry which is preliminary data.</text>
</comment>
<evidence type="ECO:0000313" key="11">
    <source>
        <dbReference type="EMBL" id="TFE44177.1"/>
    </source>
</evidence>
<sequence>MSDTIKTSRATAEADKPLQTQAPAKRKLLLSLLAATVVLAGAGYGAYYYTSGRYYQSTDDAYVSGNLVQLTPQVSGTVVAVNADDTQIVKQGAPVVTLDNADAKVALSNAEATLGQTVRQVSGLYVNNDFYAATVAQRQSDLARANDDLKRRQAVAETGAVSGEDIAHARDAVSSAQAALDAARQQAEANHALTDRTSIEQHPNVQAAASKVRDAYLSYARNTLPAPVTGYVARRSVQVGQRVAPGTPLMAIVPLDGVWVDANFKEGQLRHMRIGQPVTLTADVYGSSVKYHGRVEGFSAGTGAAFASLPAQNATGNWIKVVQRLPARILLDQNELNAHPLRIGLSMDVEVDTHEETGPQLGAAINTSYHTDVFAQYGDEADAEIARIIEQNMPAKHEVAASPTQKNTARKAG</sequence>
<organism evidence="11 12">
    <name type="scientific">Paraburkholderia dipogonis</name>
    <dbReference type="NCBI Taxonomy" id="1211383"/>
    <lineage>
        <taxon>Bacteria</taxon>
        <taxon>Pseudomonadati</taxon>
        <taxon>Pseudomonadota</taxon>
        <taxon>Betaproteobacteria</taxon>
        <taxon>Burkholderiales</taxon>
        <taxon>Burkholderiaceae</taxon>
        <taxon>Paraburkholderia</taxon>
    </lineage>
</organism>
<dbReference type="GO" id="GO:0015721">
    <property type="term" value="P:bile acid and bile salt transport"/>
    <property type="evidence" value="ECO:0007669"/>
    <property type="project" value="UniProtKB-ARBA"/>
</dbReference>
<dbReference type="InterPro" id="IPR050739">
    <property type="entry name" value="MFP"/>
</dbReference>
<dbReference type="GeneID" id="97305180"/>
<evidence type="ECO:0000256" key="9">
    <source>
        <dbReference type="SAM" id="Phobius"/>
    </source>
</evidence>
<proteinExistence type="inferred from homology"/>
<dbReference type="PANTHER" id="PTHR30386:SF19">
    <property type="entry name" value="MULTIDRUG EXPORT PROTEIN EMRA-RELATED"/>
    <property type="match status" value="1"/>
</dbReference>
<evidence type="ECO:0000256" key="5">
    <source>
        <dbReference type="ARBA" id="ARBA00022519"/>
    </source>
</evidence>